<keyword evidence="2" id="KW-1185">Reference proteome</keyword>
<gene>
    <name evidence="1" type="ORF">K461DRAFT_322793</name>
</gene>
<comment type="caution">
    <text evidence="1">The sequence shown here is derived from an EMBL/GenBank/DDBJ whole genome shotgun (WGS) entry which is preliminary data.</text>
</comment>
<protein>
    <submittedName>
        <fullName evidence="1">Uncharacterized protein</fullName>
    </submittedName>
</protein>
<evidence type="ECO:0000313" key="2">
    <source>
        <dbReference type="Proteomes" id="UP000799439"/>
    </source>
</evidence>
<dbReference type="Proteomes" id="UP000799439">
    <property type="component" value="Unassembled WGS sequence"/>
</dbReference>
<dbReference type="InterPro" id="IPR023393">
    <property type="entry name" value="START-like_dom_sf"/>
</dbReference>
<dbReference type="AlphaFoldDB" id="A0A9P4MHT1"/>
<accession>A0A9P4MHT1</accession>
<proteinExistence type="predicted"/>
<dbReference type="EMBL" id="ML996089">
    <property type="protein sequence ID" value="KAF2150329.1"/>
    <property type="molecule type" value="Genomic_DNA"/>
</dbReference>
<evidence type="ECO:0000313" key="1">
    <source>
        <dbReference type="EMBL" id="KAF2150329.1"/>
    </source>
</evidence>
<name>A0A9P4MHT1_9PEZI</name>
<reference evidence="1" key="1">
    <citation type="journal article" date="2020" name="Stud. Mycol.">
        <title>101 Dothideomycetes genomes: a test case for predicting lifestyles and emergence of pathogens.</title>
        <authorList>
            <person name="Haridas S."/>
            <person name="Albert R."/>
            <person name="Binder M."/>
            <person name="Bloem J."/>
            <person name="Labutti K."/>
            <person name="Salamov A."/>
            <person name="Andreopoulos B."/>
            <person name="Baker S."/>
            <person name="Barry K."/>
            <person name="Bills G."/>
            <person name="Bluhm B."/>
            <person name="Cannon C."/>
            <person name="Castanera R."/>
            <person name="Culley D."/>
            <person name="Daum C."/>
            <person name="Ezra D."/>
            <person name="Gonzalez J."/>
            <person name="Henrissat B."/>
            <person name="Kuo A."/>
            <person name="Liang C."/>
            <person name="Lipzen A."/>
            <person name="Lutzoni F."/>
            <person name="Magnuson J."/>
            <person name="Mondo S."/>
            <person name="Nolan M."/>
            <person name="Ohm R."/>
            <person name="Pangilinan J."/>
            <person name="Park H.-J."/>
            <person name="Ramirez L."/>
            <person name="Alfaro M."/>
            <person name="Sun H."/>
            <person name="Tritt A."/>
            <person name="Yoshinaga Y."/>
            <person name="Zwiers L.-H."/>
            <person name="Turgeon B."/>
            <person name="Goodwin S."/>
            <person name="Spatafora J."/>
            <person name="Crous P."/>
            <person name="Grigoriev I."/>
        </authorList>
    </citation>
    <scope>NUCLEOTIDE SEQUENCE</scope>
    <source>
        <strain evidence="1">CBS 260.36</strain>
    </source>
</reference>
<sequence length="187" mass="21539">MRTVLPGDAILPDPAMDYNNYSRTINAPPEAVWPWLVQIGKDRGGWYLPASWERLLPRKWHATRVISPEYQTLVVGDRITDYGFNAAEDWLDTVIKEDNRALVFRSDRYGTTFTWALLLESPRGSGRGQTDKTIVHSRFRGQVLRTGWQRKVLVVGGRWMDWITTAPMLAGLAERAEAHWLETKRSR</sequence>
<dbReference type="Gene3D" id="3.30.530.20">
    <property type="match status" value="1"/>
</dbReference>
<organism evidence="1 2">
    <name type="scientific">Myriangium duriaei CBS 260.36</name>
    <dbReference type="NCBI Taxonomy" id="1168546"/>
    <lineage>
        <taxon>Eukaryota</taxon>
        <taxon>Fungi</taxon>
        <taxon>Dikarya</taxon>
        <taxon>Ascomycota</taxon>
        <taxon>Pezizomycotina</taxon>
        <taxon>Dothideomycetes</taxon>
        <taxon>Dothideomycetidae</taxon>
        <taxon>Myriangiales</taxon>
        <taxon>Myriangiaceae</taxon>
        <taxon>Myriangium</taxon>
    </lineage>
</organism>
<dbReference type="OrthoDB" id="4151284at2759"/>